<comment type="similarity">
    <text evidence="2 13">Belongs to the SUA5 family.</text>
</comment>
<evidence type="ECO:0000256" key="10">
    <source>
        <dbReference type="ARBA" id="ARBA00022840"/>
    </source>
</evidence>
<evidence type="ECO:0000256" key="11">
    <source>
        <dbReference type="ARBA" id="ARBA00029774"/>
    </source>
</evidence>
<dbReference type="NCBIfam" id="TIGR00057">
    <property type="entry name" value="L-threonylcarbamoyladenylate synthase"/>
    <property type="match status" value="1"/>
</dbReference>
<evidence type="ECO:0000256" key="1">
    <source>
        <dbReference type="ARBA" id="ARBA00004496"/>
    </source>
</evidence>
<dbReference type="InterPro" id="IPR038385">
    <property type="entry name" value="Sua5/YwlC_C"/>
</dbReference>
<dbReference type="InterPro" id="IPR010923">
    <property type="entry name" value="T(6)A37_SUA5"/>
</dbReference>
<name>A0ABY8N476_9FLAO</name>
<keyword evidence="7 13" id="KW-0819">tRNA processing</keyword>
<dbReference type="Proteomes" id="UP001232117">
    <property type="component" value="Chromosome"/>
</dbReference>
<accession>A0ABY8N476</accession>
<dbReference type="InterPro" id="IPR006070">
    <property type="entry name" value="Sua5-like_dom"/>
</dbReference>
<evidence type="ECO:0000256" key="13">
    <source>
        <dbReference type="PIRNR" id="PIRNR004930"/>
    </source>
</evidence>
<keyword evidence="16" id="KW-1185">Reference proteome</keyword>
<dbReference type="Pfam" id="PF01300">
    <property type="entry name" value="Sua5_yciO_yrdC"/>
    <property type="match status" value="1"/>
</dbReference>
<evidence type="ECO:0000256" key="8">
    <source>
        <dbReference type="ARBA" id="ARBA00022695"/>
    </source>
</evidence>
<comment type="catalytic activity">
    <reaction evidence="12 13">
        <text>L-threonine + hydrogencarbonate + ATP = L-threonylcarbamoyladenylate + diphosphate + H2O</text>
        <dbReference type="Rhea" id="RHEA:36407"/>
        <dbReference type="ChEBI" id="CHEBI:15377"/>
        <dbReference type="ChEBI" id="CHEBI:17544"/>
        <dbReference type="ChEBI" id="CHEBI:30616"/>
        <dbReference type="ChEBI" id="CHEBI:33019"/>
        <dbReference type="ChEBI" id="CHEBI:57926"/>
        <dbReference type="ChEBI" id="CHEBI:73682"/>
        <dbReference type="EC" id="2.7.7.87"/>
    </reaction>
</comment>
<evidence type="ECO:0000256" key="3">
    <source>
        <dbReference type="ARBA" id="ARBA00012584"/>
    </source>
</evidence>
<evidence type="ECO:0000313" key="15">
    <source>
        <dbReference type="EMBL" id="WGK94450.1"/>
    </source>
</evidence>
<dbReference type="EMBL" id="CP092332">
    <property type="protein sequence ID" value="WGK94450.1"/>
    <property type="molecule type" value="Genomic_DNA"/>
</dbReference>
<dbReference type="Pfam" id="PF03481">
    <property type="entry name" value="Sua5_C"/>
    <property type="match status" value="1"/>
</dbReference>
<evidence type="ECO:0000313" key="16">
    <source>
        <dbReference type="Proteomes" id="UP001232117"/>
    </source>
</evidence>
<keyword evidence="8 13" id="KW-0548">Nucleotidyltransferase</keyword>
<keyword evidence="6 13" id="KW-0808">Transferase</keyword>
<dbReference type="InterPro" id="IPR050156">
    <property type="entry name" value="TC-AMP_synthase_SUA5"/>
</dbReference>
<evidence type="ECO:0000256" key="12">
    <source>
        <dbReference type="ARBA" id="ARBA00048366"/>
    </source>
</evidence>
<evidence type="ECO:0000256" key="5">
    <source>
        <dbReference type="ARBA" id="ARBA00022490"/>
    </source>
</evidence>
<comment type="function">
    <text evidence="13">Required for the formation of a threonylcarbamoyl group on adenosine at position 37 (t(6)A37) in tRNAs that read codons beginning with adenine.</text>
</comment>
<keyword evidence="9 13" id="KW-0547">Nucleotide-binding</keyword>
<keyword evidence="5 13" id="KW-0963">Cytoplasm</keyword>
<evidence type="ECO:0000256" key="7">
    <source>
        <dbReference type="ARBA" id="ARBA00022694"/>
    </source>
</evidence>
<reference evidence="15 16" key="1">
    <citation type="submission" date="2023-06" db="EMBL/GenBank/DDBJ databases">
        <title>Complete Genome Sequence of Flavobacterium keumense K3R-10.</title>
        <authorList>
            <person name="Jeong H."/>
            <person name="Jhang S.Y."/>
            <person name="Kim J.N."/>
        </authorList>
    </citation>
    <scope>NUCLEOTIDE SEQUENCE [LARGE SCALE GENOMIC DNA]</scope>
    <source>
        <strain evidence="15 16">K3R-10</strain>
    </source>
</reference>
<evidence type="ECO:0000256" key="4">
    <source>
        <dbReference type="ARBA" id="ARBA00015492"/>
    </source>
</evidence>
<dbReference type="EC" id="2.7.7.87" evidence="3 13"/>
<comment type="subcellular location">
    <subcellularLocation>
        <location evidence="1 13">Cytoplasm</location>
    </subcellularLocation>
</comment>
<dbReference type="InterPro" id="IPR017945">
    <property type="entry name" value="DHBP_synth_RibB-like_a/b_dom"/>
</dbReference>
<organism evidence="15 16">
    <name type="scientific">Flavobacterium keumense</name>
    <dbReference type="NCBI Taxonomy" id="1306518"/>
    <lineage>
        <taxon>Bacteria</taxon>
        <taxon>Pseudomonadati</taxon>
        <taxon>Bacteroidota</taxon>
        <taxon>Flavobacteriia</taxon>
        <taxon>Flavobacteriales</taxon>
        <taxon>Flavobacteriaceae</taxon>
        <taxon>Flavobacterium</taxon>
    </lineage>
</organism>
<evidence type="ECO:0000256" key="6">
    <source>
        <dbReference type="ARBA" id="ARBA00022679"/>
    </source>
</evidence>
<gene>
    <name evidence="15" type="ORF">MG292_10260</name>
</gene>
<evidence type="ECO:0000259" key="14">
    <source>
        <dbReference type="PROSITE" id="PS51163"/>
    </source>
</evidence>
<feature type="domain" description="YrdC-like" evidence="14">
    <location>
        <begin position="5"/>
        <end position="191"/>
    </location>
</feature>
<dbReference type="PANTHER" id="PTHR17490:SF16">
    <property type="entry name" value="THREONYLCARBAMOYL-AMP SYNTHASE"/>
    <property type="match status" value="1"/>
</dbReference>
<sequence length="320" mass="35511">MTIVTKNIQKAGNELNRGHVIAIPTETVYGLAASIYNENAIEAIFKIKERPNNNPLIVHIKSINQLTDIATNIPESALKLANHFWPGPLTLILKKQSKISNLITAGKNTVAVRVPDHPITQELLNYIDYPIAAPSANPFGSISPTCSKHVLDYFNDKIKLILDGGNCTKGIESTIIGFENETPILFRHGALSINNIEKIVGPVKIITNDNHTPDAPGMFSRHYAPKTKAYLVDNVTEHLKSVNEKKIGILSFNNAISTHNKNIQFVLSPKGDYNEAAKNLYDYLHQLDKLNLDLILIEKLPDFNLGKSINDRLIRAVTEI</sequence>
<evidence type="ECO:0000256" key="9">
    <source>
        <dbReference type="ARBA" id="ARBA00022741"/>
    </source>
</evidence>
<keyword evidence="10 13" id="KW-0067">ATP-binding</keyword>
<proteinExistence type="inferred from homology"/>
<dbReference type="PIRSF" id="PIRSF004930">
    <property type="entry name" value="Tln_factor_SUA5"/>
    <property type="match status" value="1"/>
</dbReference>
<protein>
    <recommendedName>
        <fullName evidence="4 13">Threonylcarbamoyl-AMP synthase</fullName>
        <shortName evidence="13">TC-AMP synthase</shortName>
        <ecNumber evidence="3 13">2.7.7.87</ecNumber>
    </recommendedName>
    <alternativeName>
        <fullName evidence="11 13">L-threonylcarbamoyladenylate synthase</fullName>
    </alternativeName>
</protein>
<dbReference type="Gene3D" id="3.90.870.10">
    <property type="entry name" value="DHBP synthase"/>
    <property type="match status" value="1"/>
</dbReference>
<dbReference type="SUPFAM" id="SSF55821">
    <property type="entry name" value="YrdC/RibB"/>
    <property type="match status" value="1"/>
</dbReference>
<evidence type="ECO:0000256" key="2">
    <source>
        <dbReference type="ARBA" id="ARBA00007663"/>
    </source>
</evidence>
<dbReference type="PANTHER" id="PTHR17490">
    <property type="entry name" value="SUA5"/>
    <property type="match status" value="1"/>
</dbReference>
<dbReference type="Gene3D" id="3.40.50.11030">
    <property type="entry name" value="Threonylcarbamoyl-AMP synthase, C-terminal domain"/>
    <property type="match status" value="1"/>
</dbReference>
<dbReference type="PROSITE" id="PS51163">
    <property type="entry name" value="YRDC"/>
    <property type="match status" value="1"/>
</dbReference>
<dbReference type="InterPro" id="IPR005145">
    <property type="entry name" value="Sua5_C"/>
</dbReference>
<dbReference type="RefSeq" id="WP_264532823.1">
    <property type="nucleotide sequence ID" value="NZ_CP092332.1"/>
</dbReference>